<dbReference type="Gene3D" id="3.30.1490.20">
    <property type="entry name" value="ATP-grasp fold, A domain"/>
    <property type="match status" value="1"/>
</dbReference>
<dbReference type="SUPFAM" id="SSF56059">
    <property type="entry name" value="Glutathione synthetase ATP-binding domain-like"/>
    <property type="match status" value="1"/>
</dbReference>
<reference evidence="1 2" key="1">
    <citation type="submission" date="2020-08" db="EMBL/GenBank/DDBJ databases">
        <title>Streptomycin Non-resistant strain, P. mexicana.</title>
        <authorList>
            <person name="Ganesh-Kumar S."/>
            <person name="Zhe T."/>
            <person name="Yu Z."/>
            <person name="Min Y."/>
        </authorList>
    </citation>
    <scope>NUCLEOTIDE SEQUENCE [LARGE SCALE GENOMIC DNA]</scope>
    <source>
        <strain evidence="1 2">GTZY2</strain>
    </source>
</reference>
<proteinExistence type="predicted"/>
<sequence>MRTVALVTAVAATGHDDDLVPLLDACADAGLHARAVAWDDPTVNWGRFDTVLLRSPWDYTERLPEFLAWAERVDRATLLLNPLNVVRWNTDKHYLADLAAVGIPTVPTTFVEPDAEPMEALSRFLEAFADADEFVVKPTVSAGARDTQRYQRDQQFAAGNHIARLLDQDRSVMLQPYLSTVDAAGETALVYFAGHFSHALRKGAQLPPGEAARQAPMAAGDITARDPLPSELTLAERILAATTRLRQLEAPLTYARIDLLSGPNGQPCLLELELTEPSLFFDQAPGSAARLAALLAAPPADAAVRTRMDRA</sequence>
<dbReference type="RefSeq" id="WP_187574336.1">
    <property type="nucleotide sequence ID" value="NZ_CP060731.1"/>
</dbReference>
<dbReference type="InterPro" id="IPR053191">
    <property type="entry name" value="DcsG_Biosynth_Enzyme"/>
</dbReference>
<dbReference type="Gene3D" id="3.40.50.20">
    <property type="match status" value="1"/>
</dbReference>
<dbReference type="AlphaFoldDB" id="A0A7G9TGC5"/>
<evidence type="ECO:0008006" key="3">
    <source>
        <dbReference type="Google" id="ProtNLM"/>
    </source>
</evidence>
<dbReference type="GO" id="GO:0003824">
    <property type="term" value="F:catalytic activity"/>
    <property type="evidence" value="ECO:0007669"/>
    <property type="project" value="UniProtKB-ARBA"/>
</dbReference>
<organism evidence="1 2">
    <name type="scientific">Pseudoxanthomonas mexicana</name>
    <dbReference type="NCBI Taxonomy" id="128785"/>
    <lineage>
        <taxon>Bacteria</taxon>
        <taxon>Pseudomonadati</taxon>
        <taxon>Pseudomonadota</taxon>
        <taxon>Gammaproteobacteria</taxon>
        <taxon>Lysobacterales</taxon>
        <taxon>Lysobacteraceae</taxon>
        <taxon>Pseudoxanthomonas</taxon>
    </lineage>
</organism>
<name>A0A7G9TGC5_PSEMX</name>
<dbReference type="Proteomes" id="UP000515838">
    <property type="component" value="Chromosome"/>
</dbReference>
<dbReference type="EMBL" id="CP060731">
    <property type="protein sequence ID" value="QNN79150.1"/>
    <property type="molecule type" value="Genomic_DNA"/>
</dbReference>
<gene>
    <name evidence="1" type="ORF">IAE60_06995</name>
</gene>
<accession>A0A7G9TGC5</accession>
<dbReference type="PANTHER" id="PTHR39217:SF1">
    <property type="entry name" value="GLUTATHIONE SYNTHETASE"/>
    <property type="match status" value="1"/>
</dbReference>
<dbReference type="GO" id="GO:0005524">
    <property type="term" value="F:ATP binding"/>
    <property type="evidence" value="ECO:0007669"/>
    <property type="project" value="InterPro"/>
</dbReference>
<dbReference type="PANTHER" id="PTHR39217">
    <property type="match status" value="1"/>
</dbReference>
<evidence type="ECO:0000313" key="1">
    <source>
        <dbReference type="EMBL" id="QNN79150.1"/>
    </source>
</evidence>
<dbReference type="Gene3D" id="3.30.470.20">
    <property type="entry name" value="ATP-grasp fold, B domain"/>
    <property type="match status" value="1"/>
</dbReference>
<protein>
    <recommendedName>
        <fullName evidence="3">ATP-grasp domain-containing protein</fullName>
    </recommendedName>
</protein>
<evidence type="ECO:0000313" key="2">
    <source>
        <dbReference type="Proteomes" id="UP000515838"/>
    </source>
</evidence>
<dbReference type="GeneID" id="81470707"/>
<dbReference type="InterPro" id="IPR013815">
    <property type="entry name" value="ATP_grasp_subdomain_1"/>
</dbReference>